<dbReference type="EMBL" id="CAMAPF010000915">
    <property type="protein sequence ID" value="CAH9119881.1"/>
    <property type="molecule type" value="Genomic_DNA"/>
</dbReference>
<dbReference type="Proteomes" id="UP001152523">
    <property type="component" value="Unassembled WGS sequence"/>
</dbReference>
<feature type="transmembrane region" description="Helical" evidence="1">
    <location>
        <begin position="70"/>
        <end position="92"/>
    </location>
</feature>
<keyword evidence="3" id="KW-1185">Reference proteome</keyword>
<accession>A0AAV0E8T0</accession>
<evidence type="ECO:0000313" key="3">
    <source>
        <dbReference type="Proteomes" id="UP001152523"/>
    </source>
</evidence>
<name>A0AAV0E8T0_9ASTE</name>
<gene>
    <name evidence="2" type="ORF">CEPIT_LOCUS22798</name>
</gene>
<evidence type="ECO:0000256" key="1">
    <source>
        <dbReference type="SAM" id="Phobius"/>
    </source>
</evidence>
<keyword evidence="1" id="KW-0472">Membrane</keyword>
<proteinExistence type="predicted"/>
<protein>
    <submittedName>
        <fullName evidence="2">Uncharacterized protein</fullName>
    </submittedName>
</protein>
<keyword evidence="1" id="KW-1133">Transmembrane helix</keyword>
<comment type="caution">
    <text evidence="2">The sequence shown here is derived from an EMBL/GenBank/DDBJ whole genome shotgun (WGS) entry which is preliminary data.</text>
</comment>
<sequence length="103" mass="11731">MHVCHWFSCISSKRSIAFFPYKQPVLKLMKNFVVLSNGEDLCSRERAIELVGIVAMFAGRTRMGSILPPFIEAAISVMNFVTLLHFGLLTVFNTHFAYQYIVL</sequence>
<organism evidence="2 3">
    <name type="scientific">Cuscuta epithymum</name>
    <dbReference type="NCBI Taxonomy" id="186058"/>
    <lineage>
        <taxon>Eukaryota</taxon>
        <taxon>Viridiplantae</taxon>
        <taxon>Streptophyta</taxon>
        <taxon>Embryophyta</taxon>
        <taxon>Tracheophyta</taxon>
        <taxon>Spermatophyta</taxon>
        <taxon>Magnoliopsida</taxon>
        <taxon>eudicotyledons</taxon>
        <taxon>Gunneridae</taxon>
        <taxon>Pentapetalae</taxon>
        <taxon>asterids</taxon>
        <taxon>lamiids</taxon>
        <taxon>Solanales</taxon>
        <taxon>Convolvulaceae</taxon>
        <taxon>Cuscuteae</taxon>
        <taxon>Cuscuta</taxon>
        <taxon>Cuscuta subgen. Cuscuta</taxon>
    </lineage>
</organism>
<reference evidence="2" key="1">
    <citation type="submission" date="2022-07" db="EMBL/GenBank/DDBJ databases">
        <authorList>
            <person name="Macas J."/>
            <person name="Novak P."/>
            <person name="Neumann P."/>
        </authorList>
    </citation>
    <scope>NUCLEOTIDE SEQUENCE</scope>
</reference>
<dbReference type="AlphaFoldDB" id="A0AAV0E8T0"/>
<keyword evidence="1" id="KW-0812">Transmembrane</keyword>
<evidence type="ECO:0000313" key="2">
    <source>
        <dbReference type="EMBL" id="CAH9119881.1"/>
    </source>
</evidence>